<dbReference type="HOGENOM" id="CLU_694502_0_0_1"/>
<dbReference type="Proteomes" id="UP000019373">
    <property type="component" value="Unassembled WGS sequence"/>
</dbReference>
<feature type="compositionally biased region" description="Basic and acidic residues" evidence="1">
    <location>
        <begin position="340"/>
        <end position="350"/>
    </location>
</feature>
<feature type="region of interest" description="Disordered" evidence="1">
    <location>
        <begin position="233"/>
        <end position="397"/>
    </location>
</feature>
<sequence>MVDFTWDPWEDDAETLLYGGCTNGPVVRCLKTPYRDRTVAKVAHNDATDYEMLLFERGALSDSQFRKTIRAAQRYFMERYGGELEVGRLSAAVTRVREGGHLPPRGPILLEGDAPPRTARYPYNQSDLQIEEVKVHLRNPARVERWFRCRVQGGNWQRCGNPDNMKDPNPAPASTPQQAATRGRAAAARRALSTCFESPAVKGETKRIPHPAMPSPAQGAAALLGREATPNVAAREGVENPRGSEDGAARLRSGSGGPRNTNLDTAWSAGGGLSKCFGGMALNKDGPEEHRLSSDRPRNSNGGGRIGIRRQPIVERGGAAPGDTSRRSFGCLSGQIQDPSGREECHRDLARTATTTQGGGPESLQGGTSQRGISRSSPTRVEGGRQDRGRGVFNSAG</sequence>
<gene>
    <name evidence="2" type="ORF">EPUS_01425</name>
</gene>
<dbReference type="EMBL" id="KE720780">
    <property type="protein sequence ID" value="ERF76092.1"/>
    <property type="molecule type" value="Genomic_DNA"/>
</dbReference>
<dbReference type="GeneID" id="19236482"/>
<proteinExistence type="predicted"/>
<keyword evidence="3" id="KW-1185">Reference proteome</keyword>
<feature type="compositionally biased region" description="Basic and acidic residues" evidence="1">
    <location>
        <begin position="236"/>
        <end position="249"/>
    </location>
</feature>
<feature type="compositionally biased region" description="Low complexity" evidence="1">
    <location>
        <begin position="172"/>
        <end position="185"/>
    </location>
</feature>
<dbReference type="RefSeq" id="XP_007786558.1">
    <property type="nucleotide sequence ID" value="XM_007788368.1"/>
</dbReference>
<evidence type="ECO:0000313" key="2">
    <source>
        <dbReference type="EMBL" id="ERF76092.1"/>
    </source>
</evidence>
<organism evidence="2 3">
    <name type="scientific">Endocarpon pusillum (strain Z07020 / HMAS-L-300199)</name>
    <name type="common">Lichen-forming fungus</name>
    <dbReference type="NCBI Taxonomy" id="1263415"/>
    <lineage>
        <taxon>Eukaryota</taxon>
        <taxon>Fungi</taxon>
        <taxon>Dikarya</taxon>
        <taxon>Ascomycota</taxon>
        <taxon>Pezizomycotina</taxon>
        <taxon>Eurotiomycetes</taxon>
        <taxon>Chaetothyriomycetidae</taxon>
        <taxon>Verrucariales</taxon>
        <taxon>Verrucariaceae</taxon>
        <taxon>Endocarpon</taxon>
    </lineage>
</organism>
<feature type="region of interest" description="Disordered" evidence="1">
    <location>
        <begin position="198"/>
        <end position="217"/>
    </location>
</feature>
<protein>
    <submittedName>
        <fullName evidence="2">Uncharacterized protein</fullName>
    </submittedName>
</protein>
<dbReference type="AlphaFoldDB" id="U1GEN3"/>
<dbReference type="OrthoDB" id="10337263at2759"/>
<evidence type="ECO:0000256" key="1">
    <source>
        <dbReference type="SAM" id="MobiDB-lite"/>
    </source>
</evidence>
<evidence type="ECO:0000313" key="3">
    <source>
        <dbReference type="Proteomes" id="UP000019373"/>
    </source>
</evidence>
<feature type="compositionally biased region" description="Basic and acidic residues" evidence="1">
    <location>
        <begin position="285"/>
        <end position="298"/>
    </location>
</feature>
<feature type="compositionally biased region" description="Polar residues" evidence="1">
    <location>
        <begin position="365"/>
        <end position="379"/>
    </location>
</feature>
<name>U1GEN3_ENDPU</name>
<feature type="region of interest" description="Disordered" evidence="1">
    <location>
        <begin position="158"/>
        <end position="185"/>
    </location>
</feature>
<accession>U1GEN3</accession>
<reference evidence="3" key="1">
    <citation type="journal article" date="2014" name="BMC Genomics">
        <title>Genome characteristics reveal the impact of lichenization on lichen-forming fungus Endocarpon pusillum Hedwig (Verrucariales, Ascomycota).</title>
        <authorList>
            <person name="Wang Y.-Y."/>
            <person name="Liu B."/>
            <person name="Zhang X.-Y."/>
            <person name="Zhou Q.-M."/>
            <person name="Zhang T."/>
            <person name="Li H."/>
            <person name="Yu Y.-F."/>
            <person name="Zhang X.-L."/>
            <person name="Hao X.-Y."/>
            <person name="Wang M."/>
            <person name="Wang L."/>
            <person name="Wei J.-C."/>
        </authorList>
    </citation>
    <scope>NUCLEOTIDE SEQUENCE [LARGE SCALE GENOMIC DNA]</scope>
    <source>
        <strain evidence="3">Z07020 / HMAS-L-300199</strain>
    </source>
</reference>